<gene>
    <name evidence="1" type="ORF">PVAP13_7KG016627</name>
</gene>
<name>A0A8T0QA24_PANVG</name>
<comment type="caution">
    <text evidence="1">The sequence shown here is derived from an EMBL/GenBank/DDBJ whole genome shotgun (WGS) entry which is preliminary data.</text>
</comment>
<sequence length="43" mass="4920">MIRSNSTNDSLHAPRVHLLNLDLNKDGSSDHFLVQVLDMSEYH</sequence>
<accession>A0A8T0QA24</accession>
<dbReference type="AlphaFoldDB" id="A0A8T0QA24"/>
<protein>
    <submittedName>
        <fullName evidence="1">Uncharacterized protein</fullName>
    </submittedName>
</protein>
<reference evidence="1" key="1">
    <citation type="submission" date="2020-05" db="EMBL/GenBank/DDBJ databases">
        <title>WGS assembly of Panicum virgatum.</title>
        <authorList>
            <person name="Lovell J.T."/>
            <person name="Jenkins J."/>
            <person name="Shu S."/>
            <person name="Juenger T.E."/>
            <person name="Schmutz J."/>
        </authorList>
    </citation>
    <scope>NUCLEOTIDE SEQUENCE</scope>
    <source>
        <strain evidence="1">AP13</strain>
    </source>
</reference>
<proteinExistence type="predicted"/>
<dbReference type="Proteomes" id="UP000823388">
    <property type="component" value="Chromosome 7K"/>
</dbReference>
<evidence type="ECO:0000313" key="1">
    <source>
        <dbReference type="EMBL" id="KAG2570740.1"/>
    </source>
</evidence>
<evidence type="ECO:0000313" key="2">
    <source>
        <dbReference type="Proteomes" id="UP000823388"/>
    </source>
</evidence>
<keyword evidence="2" id="KW-1185">Reference proteome</keyword>
<organism evidence="1 2">
    <name type="scientific">Panicum virgatum</name>
    <name type="common">Blackwell switchgrass</name>
    <dbReference type="NCBI Taxonomy" id="38727"/>
    <lineage>
        <taxon>Eukaryota</taxon>
        <taxon>Viridiplantae</taxon>
        <taxon>Streptophyta</taxon>
        <taxon>Embryophyta</taxon>
        <taxon>Tracheophyta</taxon>
        <taxon>Spermatophyta</taxon>
        <taxon>Magnoliopsida</taxon>
        <taxon>Liliopsida</taxon>
        <taxon>Poales</taxon>
        <taxon>Poaceae</taxon>
        <taxon>PACMAD clade</taxon>
        <taxon>Panicoideae</taxon>
        <taxon>Panicodae</taxon>
        <taxon>Paniceae</taxon>
        <taxon>Panicinae</taxon>
        <taxon>Panicum</taxon>
        <taxon>Panicum sect. Hiantes</taxon>
    </lineage>
</organism>
<dbReference type="EMBL" id="CM029049">
    <property type="protein sequence ID" value="KAG2570740.1"/>
    <property type="molecule type" value="Genomic_DNA"/>
</dbReference>